<proteinExistence type="predicted"/>
<dbReference type="InterPro" id="IPR004358">
    <property type="entry name" value="Sig_transdc_His_kin-like_C"/>
</dbReference>
<dbReference type="PANTHER" id="PTHR44936">
    <property type="entry name" value="SENSOR PROTEIN CREC"/>
    <property type="match status" value="1"/>
</dbReference>
<evidence type="ECO:0000256" key="5">
    <source>
        <dbReference type="ARBA" id="ARBA00022777"/>
    </source>
</evidence>
<evidence type="ECO:0000256" key="6">
    <source>
        <dbReference type="ARBA" id="ARBA00022840"/>
    </source>
</evidence>
<keyword evidence="10" id="KW-1185">Reference proteome</keyword>
<evidence type="ECO:0000313" key="10">
    <source>
        <dbReference type="Proteomes" id="UP000297739"/>
    </source>
</evidence>
<dbReference type="InterPro" id="IPR005467">
    <property type="entry name" value="His_kinase_dom"/>
</dbReference>
<dbReference type="Pfam" id="PF13589">
    <property type="entry name" value="HATPase_c_3"/>
    <property type="match status" value="1"/>
</dbReference>
<evidence type="ECO:0000256" key="3">
    <source>
        <dbReference type="ARBA" id="ARBA00022679"/>
    </source>
</evidence>
<dbReference type="InterPro" id="IPR050980">
    <property type="entry name" value="2C_sensor_his_kinase"/>
</dbReference>
<keyword evidence="4" id="KW-0547">Nucleotide-binding</keyword>
<dbReference type="Gene3D" id="3.30.565.10">
    <property type="entry name" value="Histidine kinase-like ATPase, C-terminal domain"/>
    <property type="match status" value="2"/>
</dbReference>
<evidence type="ECO:0000256" key="2">
    <source>
        <dbReference type="ARBA" id="ARBA00012438"/>
    </source>
</evidence>
<name>A0A4Z0PLS1_9BACT</name>
<dbReference type="InterPro" id="IPR036890">
    <property type="entry name" value="HATPase_C_sf"/>
</dbReference>
<comment type="caution">
    <text evidence="9">The sequence shown here is derived from an EMBL/GenBank/DDBJ whole genome shotgun (WGS) entry which is preliminary data.</text>
</comment>
<dbReference type="GO" id="GO:0005524">
    <property type="term" value="F:ATP binding"/>
    <property type="evidence" value="ECO:0007669"/>
    <property type="project" value="UniProtKB-KW"/>
</dbReference>
<accession>A0A4Z0PLS1</accession>
<dbReference type="PROSITE" id="PS50109">
    <property type="entry name" value="HIS_KIN"/>
    <property type="match status" value="1"/>
</dbReference>
<sequence>MGINGTAQRTTSPYHLSCAATARSMHFKVTARTILQLGSELISSDAIAFYELIKNAFDAGSRKVEVRVVIRLPQSIVTDALSTLATVSELPPAAKAQLLQRLMQSLDIEAPEALDFKQALERKPSTVELVDLLKQANYILVKDQGEGMSLYDLEEIYLTIGTRNRRKQRDHTGTDGSSNDTLRPILGEKGLGRLSVMRLGEGLVVETTRAEERYYNLLEIDWTAFSHDSDALLESINVEPRQGRLKDKPSTQGTSIRIYDLRATWSKDKVEEISREQLSRFIDPFGRTNRDFITLWFNRQPVIPIGIDKILFSNAHAFVKSELVFDSAGIPSLIGEIHYKTYDRHKTFALTGTHLATVIKADNATELLHSLGPFSAELHWYNRQLLTKSAGVIDAKYIKELVATWGGGLMVYRDGFRVNPYGGPNDDWLNLDPTALASPGYKLNRRQVVGKVDITSRGNPALLDQTNREGLRDNAEKQALVALLQYFIWKELKLFLDAIKEDEQANLAALSLGEIEKRIYLGQHRVREALKYLTNTYPALQEETEVIATIEDVLAESAALFKSAKASAQVLEERLSTTINLAGLGLMIDVIAHELNRATQHAIQTINGMTSQELPQRTASSMSTLRAQLKTLQTRLKVLDPLGPSGRQHKTLVDLNKLLKETFQHHQAQFERHHIQLVVEDEADQQEWKIQAVPGMIIQVLENLISNAVYWLKQEQIINKLPNAQISVKIDRSRKLILFSDNGPGIPVTKKEDVFRPFVSTKPPGEGKGLGLYISREIAQYHGAALYLQEEASPTDTVLHTFVLDLQNAQ</sequence>
<keyword evidence="6" id="KW-0067">ATP-binding</keyword>
<dbReference type="PRINTS" id="PR00344">
    <property type="entry name" value="BCTRLSENSOR"/>
</dbReference>
<gene>
    <name evidence="9" type="ORF">E5J99_13985</name>
</gene>
<dbReference type="Proteomes" id="UP000297739">
    <property type="component" value="Unassembled WGS sequence"/>
</dbReference>
<protein>
    <recommendedName>
        <fullName evidence="2">histidine kinase</fullName>
        <ecNumber evidence="2">2.7.13.3</ecNumber>
    </recommendedName>
</protein>
<dbReference type="SMART" id="SM00387">
    <property type="entry name" value="HATPase_c"/>
    <property type="match status" value="1"/>
</dbReference>
<evidence type="ECO:0000256" key="1">
    <source>
        <dbReference type="ARBA" id="ARBA00000085"/>
    </source>
</evidence>
<organism evidence="9 10">
    <name type="scientific">Hymenobacter elongatus</name>
    <dbReference type="NCBI Taxonomy" id="877208"/>
    <lineage>
        <taxon>Bacteria</taxon>
        <taxon>Pseudomonadati</taxon>
        <taxon>Bacteroidota</taxon>
        <taxon>Cytophagia</taxon>
        <taxon>Cytophagales</taxon>
        <taxon>Hymenobacteraceae</taxon>
        <taxon>Hymenobacter</taxon>
    </lineage>
</organism>
<dbReference type="PANTHER" id="PTHR44936:SF10">
    <property type="entry name" value="SENSOR PROTEIN RSTB"/>
    <property type="match status" value="1"/>
</dbReference>
<keyword evidence="5 9" id="KW-0418">Kinase</keyword>
<feature type="domain" description="Histidine kinase" evidence="8">
    <location>
        <begin position="590"/>
        <end position="810"/>
    </location>
</feature>
<dbReference type="InterPro" id="IPR003594">
    <property type="entry name" value="HATPase_dom"/>
</dbReference>
<dbReference type="EC" id="2.7.13.3" evidence="2"/>
<dbReference type="Pfam" id="PF02518">
    <property type="entry name" value="HATPase_c"/>
    <property type="match status" value="1"/>
</dbReference>
<reference evidence="9 10" key="1">
    <citation type="submission" date="2019-04" db="EMBL/GenBank/DDBJ databases">
        <authorList>
            <person name="Feng G."/>
            <person name="Zhang J."/>
            <person name="Zhu H."/>
        </authorList>
    </citation>
    <scope>NUCLEOTIDE SEQUENCE [LARGE SCALE GENOMIC DNA]</scope>
    <source>
        <strain evidence="9 10">JCM 17223</strain>
    </source>
</reference>
<evidence type="ECO:0000313" key="9">
    <source>
        <dbReference type="EMBL" id="TGE15014.1"/>
    </source>
</evidence>
<evidence type="ECO:0000256" key="7">
    <source>
        <dbReference type="SAM" id="MobiDB-lite"/>
    </source>
</evidence>
<feature type="region of interest" description="Disordered" evidence="7">
    <location>
        <begin position="165"/>
        <end position="184"/>
    </location>
</feature>
<evidence type="ECO:0000259" key="8">
    <source>
        <dbReference type="PROSITE" id="PS50109"/>
    </source>
</evidence>
<dbReference type="AlphaFoldDB" id="A0A4Z0PLS1"/>
<keyword evidence="3" id="KW-0808">Transferase</keyword>
<comment type="catalytic activity">
    <reaction evidence="1">
        <text>ATP + protein L-histidine = ADP + protein N-phospho-L-histidine.</text>
        <dbReference type="EC" id="2.7.13.3"/>
    </reaction>
</comment>
<dbReference type="EMBL" id="SRLD01000027">
    <property type="protein sequence ID" value="TGE15014.1"/>
    <property type="molecule type" value="Genomic_DNA"/>
</dbReference>
<dbReference type="SUPFAM" id="SSF55874">
    <property type="entry name" value="ATPase domain of HSP90 chaperone/DNA topoisomerase II/histidine kinase"/>
    <property type="match status" value="2"/>
</dbReference>
<evidence type="ECO:0000256" key="4">
    <source>
        <dbReference type="ARBA" id="ARBA00022741"/>
    </source>
</evidence>
<dbReference type="GO" id="GO:0004673">
    <property type="term" value="F:protein histidine kinase activity"/>
    <property type="evidence" value="ECO:0007669"/>
    <property type="project" value="UniProtKB-EC"/>
</dbReference>